<evidence type="ECO:0000256" key="1">
    <source>
        <dbReference type="ARBA" id="ARBA00000085"/>
    </source>
</evidence>
<dbReference type="PROSITE" id="PS50112">
    <property type="entry name" value="PAS"/>
    <property type="match status" value="2"/>
</dbReference>
<organism evidence="9 10">
    <name type="scientific">Tahibacter soli</name>
    <dbReference type="NCBI Taxonomy" id="2983605"/>
    <lineage>
        <taxon>Bacteria</taxon>
        <taxon>Pseudomonadati</taxon>
        <taxon>Pseudomonadota</taxon>
        <taxon>Gammaproteobacteria</taxon>
        <taxon>Lysobacterales</taxon>
        <taxon>Rhodanobacteraceae</taxon>
        <taxon>Tahibacter</taxon>
    </lineage>
</organism>
<dbReference type="PROSITE" id="PS50109">
    <property type="entry name" value="HIS_KIN"/>
    <property type="match status" value="1"/>
</dbReference>
<evidence type="ECO:0000256" key="4">
    <source>
        <dbReference type="ARBA" id="ARBA00022679"/>
    </source>
</evidence>
<evidence type="ECO:0000259" key="8">
    <source>
        <dbReference type="PROSITE" id="PS50113"/>
    </source>
</evidence>
<dbReference type="InterPro" id="IPR036890">
    <property type="entry name" value="HATPase_C_sf"/>
</dbReference>
<dbReference type="CDD" id="cd00130">
    <property type="entry name" value="PAS"/>
    <property type="match status" value="2"/>
</dbReference>
<reference evidence="9" key="1">
    <citation type="submission" date="2023-02" db="EMBL/GenBank/DDBJ databases">
        <title>Tahibacter soli sp. nov. isolated from soil.</title>
        <authorList>
            <person name="Baek J.H."/>
            <person name="Lee J.K."/>
            <person name="Choi D.G."/>
            <person name="Jeon C.O."/>
        </authorList>
    </citation>
    <scope>NUCLEOTIDE SEQUENCE</scope>
    <source>
        <strain evidence="9">BL</strain>
    </source>
</reference>
<dbReference type="SMART" id="SM00387">
    <property type="entry name" value="HATPase_c"/>
    <property type="match status" value="1"/>
</dbReference>
<dbReference type="GO" id="GO:0000155">
    <property type="term" value="F:phosphorelay sensor kinase activity"/>
    <property type="evidence" value="ECO:0007669"/>
    <property type="project" value="InterPro"/>
</dbReference>
<dbReference type="Pfam" id="PF13426">
    <property type="entry name" value="PAS_9"/>
    <property type="match status" value="1"/>
</dbReference>
<keyword evidence="4" id="KW-0808">Transferase</keyword>
<dbReference type="Gene3D" id="1.10.287.130">
    <property type="match status" value="1"/>
</dbReference>
<feature type="domain" description="PAS" evidence="7">
    <location>
        <begin position="9"/>
        <end position="61"/>
    </location>
</feature>
<dbReference type="InterPro" id="IPR003661">
    <property type="entry name" value="HisK_dim/P_dom"/>
</dbReference>
<dbReference type="Proteomes" id="UP001139971">
    <property type="component" value="Unassembled WGS sequence"/>
</dbReference>
<comment type="caution">
    <text evidence="9">The sequence shown here is derived from an EMBL/GenBank/DDBJ whole genome shotgun (WGS) entry which is preliminary data.</text>
</comment>
<dbReference type="PANTHER" id="PTHR43304">
    <property type="entry name" value="PHYTOCHROME-LIKE PROTEIN CPH1"/>
    <property type="match status" value="1"/>
</dbReference>
<dbReference type="Gene3D" id="3.30.450.20">
    <property type="entry name" value="PAS domain"/>
    <property type="match status" value="2"/>
</dbReference>
<evidence type="ECO:0000256" key="2">
    <source>
        <dbReference type="ARBA" id="ARBA00012438"/>
    </source>
</evidence>
<dbReference type="InterPro" id="IPR035965">
    <property type="entry name" value="PAS-like_dom_sf"/>
</dbReference>
<dbReference type="Gene3D" id="3.30.565.10">
    <property type="entry name" value="Histidine kinase-like ATPase, C-terminal domain"/>
    <property type="match status" value="1"/>
</dbReference>
<dbReference type="GO" id="GO:0005886">
    <property type="term" value="C:plasma membrane"/>
    <property type="evidence" value="ECO:0007669"/>
    <property type="project" value="UniProtKB-ARBA"/>
</dbReference>
<dbReference type="InterPro" id="IPR003594">
    <property type="entry name" value="HATPase_dom"/>
</dbReference>
<proteinExistence type="predicted"/>
<evidence type="ECO:0000256" key="3">
    <source>
        <dbReference type="ARBA" id="ARBA00022553"/>
    </source>
</evidence>
<feature type="domain" description="PAC" evidence="8">
    <location>
        <begin position="86"/>
        <end position="136"/>
    </location>
</feature>
<dbReference type="NCBIfam" id="TIGR00229">
    <property type="entry name" value="sensory_box"/>
    <property type="match status" value="2"/>
</dbReference>
<dbReference type="PANTHER" id="PTHR43304:SF1">
    <property type="entry name" value="PAC DOMAIN-CONTAINING PROTEIN"/>
    <property type="match status" value="1"/>
</dbReference>
<dbReference type="Pfam" id="PF00989">
    <property type="entry name" value="PAS"/>
    <property type="match status" value="1"/>
</dbReference>
<keyword evidence="5" id="KW-0418">Kinase</keyword>
<dbReference type="EMBL" id="JAOVZO020000014">
    <property type="protein sequence ID" value="MDC8012825.1"/>
    <property type="molecule type" value="Genomic_DNA"/>
</dbReference>
<comment type="catalytic activity">
    <reaction evidence="1">
        <text>ATP + protein L-histidine = ADP + protein N-phospho-L-histidine.</text>
        <dbReference type="EC" id="2.7.13.3"/>
    </reaction>
</comment>
<keyword evidence="10" id="KW-1185">Reference proteome</keyword>
<dbReference type="AlphaFoldDB" id="A0A9X4BGI6"/>
<dbReference type="PROSITE" id="PS50113">
    <property type="entry name" value="PAC"/>
    <property type="match status" value="2"/>
</dbReference>
<dbReference type="InterPro" id="IPR000700">
    <property type="entry name" value="PAS-assoc_C"/>
</dbReference>
<feature type="domain" description="PAS" evidence="7">
    <location>
        <begin position="130"/>
        <end position="183"/>
    </location>
</feature>
<dbReference type="Pfam" id="PF00512">
    <property type="entry name" value="HisKA"/>
    <property type="match status" value="1"/>
</dbReference>
<keyword evidence="3" id="KW-0597">Phosphoprotein</keyword>
<sequence length="499" mass="55151">MGIRDLLDPAVDLAAIIDVVPNAIVMVDREGRIVLVNSQAESLFGYARNELLGEPVEMLVPFALRGAHPHHRAAFERSPKSRPMGAGRDLYGLRKDGSAIPLEIGLSPIRTESGIYFVSAIVDLTERKRLEARFRATVESAPTAMVMIDQAGTIVLANAELTALFGYTRDELLGRKIEILVPNRFRHAHPGLRTQYFGERVARRMGEGRDLFGIRKDGTEFPVEIGLNPIGTDEGMFVLGAIVDLTERTHQAQALRAANEALEHSNIELQRFAYVASHDLQSPMRTIAGFVELLGSRYGEQLDAQARDWIQRAVHATKHLQAMVRDLLEYSRVDANPRPFVRVALDEVFDETVAMLRAAIDESRATVVREGNLPVVEGDRSQLAQLLLNLVGNAIKYHGEEPPRVSMSGGKVDGEWRFAVADNGIGIDPRSHEKIFEIFRRLHTKEYPGTGIGLAAARRIVQCHGGRIWVESAPGRGSTFYFTLKSDPEGGQLGHGIHA</sequence>
<dbReference type="SUPFAM" id="SSF55785">
    <property type="entry name" value="PYP-like sensor domain (PAS domain)"/>
    <property type="match status" value="2"/>
</dbReference>
<evidence type="ECO:0000313" key="9">
    <source>
        <dbReference type="EMBL" id="MDC8012825.1"/>
    </source>
</evidence>
<evidence type="ECO:0000313" key="10">
    <source>
        <dbReference type="Proteomes" id="UP001139971"/>
    </source>
</evidence>
<dbReference type="RefSeq" id="WP_263545244.1">
    <property type="nucleotide sequence ID" value="NZ_JAOVZO020000014.1"/>
</dbReference>
<evidence type="ECO:0000259" key="7">
    <source>
        <dbReference type="PROSITE" id="PS50112"/>
    </source>
</evidence>
<dbReference type="SUPFAM" id="SSF47384">
    <property type="entry name" value="Homodimeric domain of signal transducing histidine kinase"/>
    <property type="match status" value="1"/>
</dbReference>
<dbReference type="SUPFAM" id="SSF55874">
    <property type="entry name" value="ATPase domain of HSP90 chaperone/DNA topoisomerase II/histidine kinase"/>
    <property type="match status" value="1"/>
</dbReference>
<evidence type="ECO:0000259" key="6">
    <source>
        <dbReference type="PROSITE" id="PS50109"/>
    </source>
</evidence>
<feature type="domain" description="Histidine kinase" evidence="6">
    <location>
        <begin position="275"/>
        <end position="488"/>
    </location>
</feature>
<dbReference type="GO" id="GO:0006355">
    <property type="term" value="P:regulation of DNA-templated transcription"/>
    <property type="evidence" value="ECO:0007669"/>
    <property type="project" value="InterPro"/>
</dbReference>
<dbReference type="InterPro" id="IPR052162">
    <property type="entry name" value="Sensor_kinase/Photoreceptor"/>
</dbReference>
<dbReference type="FunFam" id="3.30.565.10:FF:000006">
    <property type="entry name" value="Sensor histidine kinase WalK"/>
    <property type="match status" value="1"/>
</dbReference>
<dbReference type="Pfam" id="PF02518">
    <property type="entry name" value="HATPase_c"/>
    <property type="match status" value="1"/>
</dbReference>
<accession>A0A9X4BGI6</accession>
<protein>
    <recommendedName>
        <fullName evidence="2">histidine kinase</fullName>
        <ecNumber evidence="2">2.7.13.3</ecNumber>
    </recommendedName>
</protein>
<dbReference type="SMART" id="SM00091">
    <property type="entry name" value="PAS"/>
    <property type="match status" value="2"/>
</dbReference>
<evidence type="ECO:0000256" key="5">
    <source>
        <dbReference type="ARBA" id="ARBA00022777"/>
    </source>
</evidence>
<dbReference type="InterPro" id="IPR036097">
    <property type="entry name" value="HisK_dim/P_sf"/>
</dbReference>
<name>A0A9X4BGI6_9GAMM</name>
<dbReference type="EC" id="2.7.13.3" evidence="2"/>
<dbReference type="InterPro" id="IPR005467">
    <property type="entry name" value="His_kinase_dom"/>
</dbReference>
<dbReference type="SMART" id="SM00388">
    <property type="entry name" value="HisKA"/>
    <property type="match status" value="1"/>
</dbReference>
<dbReference type="InterPro" id="IPR000014">
    <property type="entry name" value="PAS"/>
</dbReference>
<dbReference type="CDD" id="cd00082">
    <property type="entry name" value="HisKA"/>
    <property type="match status" value="1"/>
</dbReference>
<feature type="domain" description="PAC" evidence="8">
    <location>
        <begin position="207"/>
        <end position="257"/>
    </location>
</feature>
<dbReference type="InterPro" id="IPR013767">
    <property type="entry name" value="PAS_fold"/>
</dbReference>
<dbReference type="InterPro" id="IPR004358">
    <property type="entry name" value="Sig_transdc_His_kin-like_C"/>
</dbReference>
<gene>
    <name evidence="9" type="ORF">OD750_009740</name>
</gene>
<dbReference type="PRINTS" id="PR00344">
    <property type="entry name" value="BCTRLSENSOR"/>
</dbReference>